<keyword evidence="2" id="KW-0238">DNA-binding</keyword>
<dbReference type="Pfam" id="PF01609">
    <property type="entry name" value="DDE_Tnp_1"/>
    <property type="match status" value="1"/>
</dbReference>
<dbReference type="GO" id="GO:0006313">
    <property type="term" value="P:DNA transposition"/>
    <property type="evidence" value="ECO:0007669"/>
    <property type="project" value="InterPro"/>
</dbReference>
<organism evidence="6">
    <name type="scientific">mine drainage metagenome</name>
    <dbReference type="NCBI Taxonomy" id="410659"/>
    <lineage>
        <taxon>unclassified sequences</taxon>
        <taxon>metagenomes</taxon>
        <taxon>ecological metagenomes</taxon>
    </lineage>
</organism>
<evidence type="ECO:0000256" key="2">
    <source>
        <dbReference type="ARBA" id="ARBA00023125"/>
    </source>
</evidence>
<dbReference type="GO" id="GO:0004803">
    <property type="term" value="F:transposase activity"/>
    <property type="evidence" value="ECO:0007669"/>
    <property type="project" value="InterPro"/>
</dbReference>
<dbReference type="PANTHER" id="PTHR35604">
    <property type="entry name" value="TRANSPOSASE INSH FOR INSERTION SEQUENCE ELEMENT IS5A-RELATED"/>
    <property type="match status" value="1"/>
</dbReference>
<evidence type="ECO:0000256" key="1">
    <source>
        <dbReference type="ARBA" id="ARBA00003544"/>
    </source>
</evidence>
<dbReference type="InterPro" id="IPR008490">
    <property type="entry name" value="Transposase_InsH_N"/>
</dbReference>
<dbReference type="NCBIfam" id="NF033581">
    <property type="entry name" value="transpos_IS5_4"/>
    <property type="match status" value="1"/>
</dbReference>
<dbReference type="InterPro" id="IPR047959">
    <property type="entry name" value="Transpos_IS5"/>
</dbReference>
<keyword evidence="3" id="KW-0233">DNA recombination</keyword>
<dbReference type="Pfam" id="PF05598">
    <property type="entry name" value="DUF772"/>
    <property type="match status" value="1"/>
</dbReference>
<gene>
    <name evidence="6" type="ORF">GALL_295000</name>
</gene>
<protein>
    <submittedName>
        <fullName evidence="6">Transposase DDE domain protein</fullName>
    </submittedName>
</protein>
<evidence type="ECO:0000259" key="4">
    <source>
        <dbReference type="Pfam" id="PF01609"/>
    </source>
</evidence>
<dbReference type="InterPro" id="IPR002559">
    <property type="entry name" value="Transposase_11"/>
</dbReference>
<sequence>MIRISLFAEQERETKLDKIGDALSKLAEHVDFSALAAEIDEAAPRPGRERGGRPPFLTELMIRVLVIQQLYNLSDEQMEFQLLDRLSFQRFVGLRQSSQAPDRTTIWTFKERLIKAGATERIFEAVSRQLDRHGDIARGGQMVDASIVPVPKQTLNKDEKVVVQQEAMPAEWSPAKRRQKDVQARWTKKHGKSHFGFKLSSSVDRRHKLIRRVHVSTASEHDTLHFEQVLDPGNTSRDVWADKGYVVDGEREQRLGEKGWRLHIQRKGQAGKPLTDCQERRNRRIAKTRARVEHVFASLEQMGGKALRSIGLARATLHLHWKAATYNLRRLCSLMEVGPQPF</sequence>
<dbReference type="EMBL" id="MLJW01000365">
    <property type="protein sequence ID" value="OIQ88632.1"/>
    <property type="molecule type" value="Genomic_DNA"/>
</dbReference>
<evidence type="ECO:0000313" key="6">
    <source>
        <dbReference type="EMBL" id="OIQ88632.1"/>
    </source>
</evidence>
<feature type="domain" description="Transposase InsH N-terminal" evidence="5">
    <location>
        <begin position="19"/>
        <end position="112"/>
    </location>
</feature>
<name>A0A1J5QYF6_9ZZZZ</name>
<dbReference type="AlphaFoldDB" id="A0A1J5QYF6"/>
<proteinExistence type="predicted"/>
<comment type="caution">
    <text evidence="6">The sequence shown here is derived from an EMBL/GenBank/DDBJ whole genome shotgun (WGS) entry which is preliminary data.</text>
</comment>
<dbReference type="PANTHER" id="PTHR35604:SF2">
    <property type="entry name" value="TRANSPOSASE INSH FOR INSERTION SEQUENCE ELEMENT IS5A-RELATED"/>
    <property type="match status" value="1"/>
</dbReference>
<feature type="domain" description="Transposase IS4-like" evidence="4">
    <location>
        <begin position="142"/>
        <end position="328"/>
    </location>
</feature>
<comment type="function">
    <text evidence="1">Involved in the transposition of the insertion sequence IS5.</text>
</comment>
<accession>A0A1J5QYF6</accession>
<evidence type="ECO:0000259" key="5">
    <source>
        <dbReference type="Pfam" id="PF05598"/>
    </source>
</evidence>
<reference evidence="6" key="1">
    <citation type="submission" date="2016-10" db="EMBL/GenBank/DDBJ databases">
        <title>Sequence of Gallionella enrichment culture.</title>
        <authorList>
            <person name="Poehlein A."/>
            <person name="Muehling M."/>
            <person name="Daniel R."/>
        </authorList>
    </citation>
    <scope>NUCLEOTIDE SEQUENCE</scope>
</reference>
<dbReference type="GO" id="GO:0003677">
    <property type="term" value="F:DNA binding"/>
    <property type="evidence" value="ECO:0007669"/>
    <property type="project" value="UniProtKB-KW"/>
</dbReference>
<evidence type="ECO:0000256" key="3">
    <source>
        <dbReference type="ARBA" id="ARBA00023172"/>
    </source>
</evidence>